<proteinExistence type="predicted"/>
<evidence type="ECO:0000313" key="2">
    <source>
        <dbReference type="Proteomes" id="UP000015104"/>
    </source>
</evidence>
<dbReference type="Proteomes" id="UP000015104">
    <property type="component" value="Unassembled WGS sequence"/>
</dbReference>
<dbReference type="HOGENOM" id="CLU_3425276_0_0_1"/>
<reference evidence="1" key="2">
    <citation type="submission" date="2015-06" db="UniProtKB">
        <authorList>
            <consortium name="EnsemblMetazoa"/>
        </authorList>
    </citation>
    <scope>IDENTIFICATION</scope>
</reference>
<reference evidence="2" key="1">
    <citation type="submission" date="2011-08" db="EMBL/GenBank/DDBJ databases">
        <authorList>
            <person name="Rombauts S."/>
        </authorList>
    </citation>
    <scope>NUCLEOTIDE SEQUENCE</scope>
    <source>
        <strain evidence="2">London</strain>
    </source>
</reference>
<keyword evidence="2" id="KW-1185">Reference proteome</keyword>
<accession>T1KT91</accession>
<dbReference type="EMBL" id="CAEY01000519">
    <property type="status" value="NOT_ANNOTATED_CDS"/>
    <property type="molecule type" value="Genomic_DNA"/>
</dbReference>
<sequence>MVNIYCVQKVGPKNKLEPIRVE</sequence>
<organism evidence="1 2">
    <name type="scientific">Tetranychus urticae</name>
    <name type="common">Two-spotted spider mite</name>
    <dbReference type="NCBI Taxonomy" id="32264"/>
    <lineage>
        <taxon>Eukaryota</taxon>
        <taxon>Metazoa</taxon>
        <taxon>Ecdysozoa</taxon>
        <taxon>Arthropoda</taxon>
        <taxon>Chelicerata</taxon>
        <taxon>Arachnida</taxon>
        <taxon>Acari</taxon>
        <taxon>Acariformes</taxon>
        <taxon>Trombidiformes</taxon>
        <taxon>Prostigmata</taxon>
        <taxon>Eleutherengona</taxon>
        <taxon>Raphignathae</taxon>
        <taxon>Tetranychoidea</taxon>
        <taxon>Tetranychidae</taxon>
        <taxon>Tetranychus</taxon>
    </lineage>
</organism>
<dbReference type="AlphaFoldDB" id="T1KT91"/>
<protein>
    <submittedName>
        <fullName evidence="1">Uncharacterized protein</fullName>
    </submittedName>
</protein>
<evidence type="ECO:0000313" key="1">
    <source>
        <dbReference type="EnsemblMetazoa" id="tetur20g02340.1"/>
    </source>
</evidence>
<name>T1KT91_TETUR</name>
<dbReference type="EnsemblMetazoa" id="tetur20g02340.1">
    <property type="protein sequence ID" value="tetur20g02340.1"/>
    <property type="gene ID" value="tetur20g02340"/>
</dbReference>